<comment type="similarity">
    <text evidence="2">Belongs to the autoinducer-2 exporter (AI-2E) (TC 2.A.86) family.</text>
</comment>
<comment type="subcellular location">
    <subcellularLocation>
        <location evidence="1">Cell membrane</location>
        <topology evidence="1">Multi-pass membrane protein</topology>
    </subcellularLocation>
</comment>
<reference evidence="10" key="1">
    <citation type="submission" date="2020-10" db="EMBL/GenBank/DDBJ databases">
        <title>Sequencing the genomes of 1000 actinobacteria strains.</title>
        <authorList>
            <person name="Klenk H.-P."/>
        </authorList>
    </citation>
    <scope>NUCLEOTIDE SEQUENCE</scope>
    <source>
        <strain evidence="10">DSM 45354</strain>
    </source>
</reference>
<organism evidence="10 11">
    <name type="scientific">Actinopolymorpha pittospori</name>
    <dbReference type="NCBI Taxonomy" id="648752"/>
    <lineage>
        <taxon>Bacteria</taxon>
        <taxon>Bacillati</taxon>
        <taxon>Actinomycetota</taxon>
        <taxon>Actinomycetes</taxon>
        <taxon>Propionibacteriales</taxon>
        <taxon>Actinopolymorphaceae</taxon>
        <taxon>Actinopolymorpha</taxon>
    </lineage>
</organism>
<evidence type="ECO:0000313" key="10">
    <source>
        <dbReference type="EMBL" id="MBE1611898.1"/>
    </source>
</evidence>
<accession>A0A927RQ70</accession>
<dbReference type="PANTHER" id="PTHR21716">
    <property type="entry name" value="TRANSMEMBRANE PROTEIN"/>
    <property type="match status" value="1"/>
</dbReference>
<evidence type="ECO:0000256" key="6">
    <source>
        <dbReference type="ARBA" id="ARBA00022989"/>
    </source>
</evidence>
<feature type="transmembrane region" description="Helical" evidence="9">
    <location>
        <begin position="328"/>
        <end position="345"/>
    </location>
</feature>
<keyword evidence="7 9" id="KW-0472">Membrane</keyword>
<evidence type="ECO:0000256" key="4">
    <source>
        <dbReference type="ARBA" id="ARBA00022475"/>
    </source>
</evidence>
<keyword evidence="6 9" id="KW-1133">Transmembrane helix</keyword>
<dbReference type="AlphaFoldDB" id="A0A927RQ70"/>
<proteinExistence type="inferred from homology"/>
<keyword evidence="3" id="KW-0813">Transport</keyword>
<comment type="caution">
    <text evidence="10">The sequence shown here is derived from an EMBL/GenBank/DDBJ whole genome shotgun (WGS) entry which is preliminary data.</text>
</comment>
<feature type="compositionally biased region" description="Pro residues" evidence="8">
    <location>
        <begin position="39"/>
        <end position="48"/>
    </location>
</feature>
<feature type="transmembrane region" description="Helical" evidence="9">
    <location>
        <begin position="212"/>
        <end position="232"/>
    </location>
</feature>
<evidence type="ECO:0000313" key="11">
    <source>
        <dbReference type="Proteomes" id="UP000638648"/>
    </source>
</evidence>
<name>A0A927RQ70_9ACTN</name>
<dbReference type="GO" id="GO:0005886">
    <property type="term" value="C:plasma membrane"/>
    <property type="evidence" value="ECO:0007669"/>
    <property type="project" value="UniProtKB-SubCell"/>
</dbReference>
<evidence type="ECO:0000256" key="8">
    <source>
        <dbReference type="SAM" id="MobiDB-lite"/>
    </source>
</evidence>
<dbReference type="Pfam" id="PF01594">
    <property type="entry name" value="AI-2E_transport"/>
    <property type="match status" value="1"/>
</dbReference>
<dbReference type="InterPro" id="IPR002549">
    <property type="entry name" value="AI-2E-like"/>
</dbReference>
<feature type="region of interest" description="Disordered" evidence="8">
    <location>
        <begin position="22"/>
        <end position="55"/>
    </location>
</feature>
<feature type="transmembrane region" description="Helical" evidence="9">
    <location>
        <begin position="132"/>
        <end position="153"/>
    </location>
</feature>
<evidence type="ECO:0000256" key="7">
    <source>
        <dbReference type="ARBA" id="ARBA00023136"/>
    </source>
</evidence>
<evidence type="ECO:0000256" key="5">
    <source>
        <dbReference type="ARBA" id="ARBA00022692"/>
    </source>
</evidence>
<feature type="transmembrane region" description="Helical" evidence="9">
    <location>
        <begin position="295"/>
        <end position="321"/>
    </location>
</feature>
<keyword evidence="11" id="KW-1185">Reference proteome</keyword>
<gene>
    <name evidence="10" type="ORF">HEB94_008746</name>
</gene>
<dbReference type="Proteomes" id="UP000638648">
    <property type="component" value="Unassembled WGS sequence"/>
</dbReference>
<feature type="transmembrane region" description="Helical" evidence="9">
    <location>
        <begin position="99"/>
        <end position="120"/>
    </location>
</feature>
<feature type="transmembrane region" description="Helical" evidence="9">
    <location>
        <begin position="365"/>
        <end position="396"/>
    </location>
</feature>
<feature type="transmembrane region" description="Helical" evidence="9">
    <location>
        <begin position="74"/>
        <end position="93"/>
    </location>
</feature>
<protein>
    <submittedName>
        <fullName evidence="10">PurR-regulated permease PerM</fullName>
    </submittedName>
</protein>
<keyword evidence="5 9" id="KW-0812">Transmembrane</keyword>
<evidence type="ECO:0000256" key="9">
    <source>
        <dbReference type="SAM" id="Phobius"/>
    </source>
</evidence>
<evidence type="ECO:0000256" key="1">
    <source>
        <dbReference type="ARBA" id="ARBA00004651"/>
    </source>
</evidence>
<dbReference type="EMBL" id="JADBEM010000001">
    <property type="protein sequence ID" value="MBE1611898.1"/>
    <property type="molecule type" value="Genomic_DNA"/>
</dbReference>
<dbReference type="PANTHER" id="PTHR21716:SF53">
    <property type="entry name" value="PERMEASE PERM-RELATED"/>
    <property type="match status" value="1"/>
</dbReference>
<dbReference type="GO" id="GO:0055085">
    <property type="term" value="P:transmembrane transport"/>
    <property type="evidence" value="ECO:0007669"/>
    <property type="project" value="TreeGrafter"/>
</dbReference>
<sequence length="420" mass="44575">MINGGGGRTPGGWLAGLRRRLRWRPGGRPRPETGQEQPSSPPTPPRPRTSPSYVQRAATRTDVVPRGLLVASEWSWRLILVAIALLAIAYVLIKLGVVVVPVLIAILITALLEPLTNLLARAGVRRSIAAGLTLLLLIVVILGLLALVGQQIALGYRGLAKQVVGGVEEIRVWLVRGPFHVSEGDINRSIQSLRRALSTNQLTQGALQITTTLAHVVAGTFIALFSTFFFLFQGNRIWRFVLHLFPRAAQEDADGAARRGWVSLTAYVRATVLVALVDAVGITIVAVVLRVPFAFAIGVLVFLGAFIPIVGATLSGAVAVVVALVARGPLIALLMLAGVLLVQQIEAHLLQPFLMGRFVRLHPLAILLAIAAGGYLAGIVGALFAVPTVAVLNGVVRHLVEDVRSRRDAAIRAGPPAAGG</sequence>
<keyword evidence="4" id="KW-1003">Cell membrane</keyword>
<feature type="transmembrane region" description="Helical" evidence="9">
    <location>
        <begin position="266"/>
        <end position="289"/>
    </location>
</feature>
<evidence type="ECO:0000256" key="3">
    <source>
        <dbReference type="ARBA" id="ARBA00022448"/>
    </source>
</evidence>
<dbReference type="RefSeq" id="WP_337918338.1">
    <property type="nucleotide sequence ID" value="NZ_BAABJL010000176.1"/>
</dbReference>
<evidence type="ECO:0000256" key="2">
    <source>
        <dbReference type="ARBA" id="ARBA00009773"/>
    </source>
</evidence>